<dbReference type="AlphaFoldDB" id="A0AAN9L6P9"/>
<sequence length="67" mass="7379">MPSISARHLPAIRPVTSFGCEQNMNRKASQHIGDVNPDDPSKDSFYLNSDSCITSCFISNYNDAQEG</sequence>
<proteinExistence type="predicted"/>
<organism evidence="1 2">
    <name type="scientific">Canavalia gladiata</name>
    <name type="common">Sword bean</name>
    <name type="synonym">Dolichos gladiatus</name>
    <dbReference type="NCBI Taxonomy" id="3824"/>
    <lineage>
        <taxon>Eukaryota</taxon>
        <taxon>Viridiplantae</taxon>
        <taxon>Streptophyta</taxon>
        <taxon>Embryophyta</taxon>
        <taxon>Tracheophyta</taxon>
        <taxon>Spermatophyta</taxon>
        <taxon>Magnoliopsida</taxon>
        <taxon>eudicotyledons</taxon>
        <taxon>Gunneridae</taxon>
        <taxon>Pentapetalae</taxon>
        <taxon>rosids</taxon>
        <taxon>fabids</taxon>
        <taxon>Fabales</taxon>
        <taxon>Fabaceae</taxon>
        <taxon>Papilionoideae</taxon>
        <taxon>50 kb inversion clade</taxon>
        <taxon>NPAAA clade</taxon>
        <taxon>indigoferoid/millettioid clade</taxon>
        <taxon>Phaseoleae</taxon>
        <taxon>Canavalia</taxon>
    </lineage>
</organism>
<protein>
    <submittedName>
        <fullName evidence="1">Uncharacterized protein</fullName>
    </submittedName>
</protein>
<keyword evidence="2" id="KW-1185">Reference proteome</keyword>
<gene>
    <name evidence="1" type="ORF">VNO77_22806</name>
</gene>
<dbReference type="EMBL" id="JAYMYQ010000005">
    <property type="protein sequence ID" value="KAK7328689.1"/>
    <property type="molecule type" value="Genomic_DNA"/>
</dbReference>
<dbReference type="Proteomes" id="UP001367508">
    <property type="component" value="Unassembled WGS sequence"/>
</dbReference>
<accession>A0AAN9L6P9</accession>
<evidence type="ECO:0000313" key="2">
    <source>
        <dbReference type="Proteomes" id="UP001367508"/>
    </source>
</evidence>
<name>A0AAN9L6P9_CANGL</name>
<evidence type="ECO:0000313" key="1">
    <source>
        <dbReference type="EMBL" id="KAK7328689.1"/>
    </source>
</evidence>
<comment type="caution">
    <text evidence="1">The sequence shown here is derived from an EMBL/GenBank/DDBJ whole genome shotgun (WGS) entry which is preliminary data.</text>
</comment>
<reference evidence="1 2" key="1">
    <citation type="submission" date="2024-01" db="EMBL/GenBank/DDBJ databases">
        <title>The genomes of 5 underutilized Papilionoideae crops provide insights into root nodulation and disease resistanc.</title>
        <authorList>
            <person name="Jiang F."/>
        </authorList>
    </citation>
    <scope>NUCLEOTIDE SEQUENCE [LARGE SCALE GENOMIC DNA]</scope>
    <source>
        <strain evidence="1">LVBAO_FW01</strain>
        <tissue evidence="1">Leaves</tissue>
    </source>
</reference>